<feature type="transmembrane region" description="Helical" evidence="4">
    <location>
        <begin position="234"/>
        <end position="252"/>
    </location>
</feature>
<dbReference type="AlphaFoldDB" id="A0A9D4NYK0"/>
<evidence type="ECO:0000256" key="4">
    <source>
        <dbReference type="SAM" id="Phobius"/>
    </source>
</evidence>
<sequence length="491" mass="57424">MAKMSRMNCVTMTMLIISMIVGYMAAEYMSTDDNQDDLDYYGIMLANLINNRQLLSPDKRSCLRRGSPCDHRPNDCCPQSICRCNLWGTNCRCHRMGLFQTNMEDSDLDQICQSLKKYFKINNGNHRSILMICIGIIIWTDYLIFLINFVRSIHAEIDEDCFHFEMGCIFFGQSMRVVGNLLMISYRTILFLLYNRWYVDDHQWLRMVYFHYGELVKEDIQLSFETIDKTIRKALVITIMITIFLNTSYSIIQDLNFYDQLLNHLYITLSTYLSGFFITLLFILNNICVSLLQQYYQRFHLHLSDGSLKPKFVQSFWNLYLMIQYAKVYLKDSYMIIVGCLLTTVLEFYYITFYSEIQPFKRYVCAILLFIIIQNIISFSVIFSHIDVEANALSDLAYEYVNVRRFLLHSESNHNNGKANNVQPKFGYSGYSKLPEMIDCLNQNLGVEVMNTPINAANIVKFISAFFSVVALMFQHGDPNILIDITKSEEQ</sequence>
<dbReference type="GO" id="GO:0008200">
    <property type="term" value="F:ion channel inhibitor activity"/>
    <property type="evidence" value="ECO:0007669"/>
    <property type="project" value="InterPro"/>
</dbReference>
<keyword evidence="4" id="KW-0472">Membrane</keyword>
<keyword evidence="2" id="KW-0964">Secreted</keyword>
<organism evidence="5">
    <name type="scientific">Dermatophagoides farinae</name>
    <name type="common">American house dust mite</name>
    <dbReference type="NCBI Taxonomy" id="6954"/>
    <lineage>
        <taxon>Eukaryota</taxon>
        <taxon>Metazoa</taxon>
        <taxon>Ecdysozoa</taxon>
        <taxon>Arthropoda</taxon>
        <taxon>Chelicerata</taxon>
        <taxon>Arachnida</taxon>
        <taxon>Acari</taxon>
        <taxon>Acariformes</taxon>
        <taxon>Sarcoptiformes</taxon>
        <taxon>Astigmata</taxon>
        <taxon>Psoroptidia</taxon>
        <taxon>Analgoidea</taxon>
        <taxon>Pyroglyphidae</taxon>
        <taxon>Dermatophagoidinae</taxon>
        <taxon>Dermatophagoides</taxon>
    </lineage>
</organism>
<evidence type="ECO:0000256" key="2">
    <source>
        <dbReference type="ARBA" id="ARBA00022525"/>
    </source>
</evidence>
<protein>
    <submittedName>
        <fullName evidence="5">Uncharacterized protein</fullName>
    </submittedName>
</protein>
<keyword evidence="3" id="KW-1015">Disulfide bond</keyword>
<feature type="transmembrane region" description="Helical" evidence="4">
    <location>
        <begin position="363"/>
        <end position="386"/>
    </location>
</feature>
<comment type="caution">
    <text evidence="5">The sequence shown here is derived from an EMBL/GenBank/DDBJ whole genome shotgun (WGS) entry which is preliminary data.</text>
</comment>
<keyword evidence="4" id="KW-1133">Transmembrane helix</keyword>
<feature type="transmembrane region" description="Helical" evidence="4">
    <location>
        <begin position="334"/>
        <end position="351"/>
    </location>
</feature>
<comment type="subcellular location">
    <subcellularLocation>
        <location evidence="1">Secreted</location>
    </subcellularLocation>
</comment>
<dbReference type="CDD" id="cd12960">
    <property type="entry name" value="Spider_toxin"/>
    <property type="match status" value="1"/>
</dbReference>
<dbReference type="EMBL" id="SDOV01000005">
    <property type="protein sequence ID" value="KAH7640633.1"/>
    <property type="molecule type" value="Genomic_DNA"/>
</dbReference>
<accession>A0A9D4NYK0</accession>
<dbReference type="Gene3D" id="4.10.40.10">
    <property type="match status" value="1"/>
</dbReference>
<reference evidence="5" key="2">
    <citation type="journal article" date="2021" name="World Allergy Organ. J.">
        <title>Chromosome-level assembly of Dermatophagoides farinae genome and transcriptome reveals two novel allergens Der f 37 and Der f 39.</title>
        <authorList>
            <person name="Chen J."/>
            <person name="Cai Z."/>
            <person name="Fan D."/>
            <person name="Hu J."/>
            <person name="Hou Y."/>
            <person name="He Y."/>
            <person name="Zhang Z."/>
            <person name="Zhao Z."/>
            <person name="Gao P."/>
            <person name="Hu W."/>
            <person name="Sun J."/>
            <person name="Li J."/>
            <person name="Ji K."/>
        </authorList>
    </citation>
    <scope>NUCLEOTIDE SEQUENCE</scope>
    <source>
        <strain evidence="5">JKM2019</strain>
    </source>
</reference>
<evidence type="ECO:0000313" key="5">
    <source>
        <dbReference type="EMBL" id="KAH7640633.1"/>
    </source>
</evidence>
<keyword evidence="4" id="KW-0812">Transmembrane</keyword>
<dbReference type="Proteomes" id="UP000828236">
    <property type="component" value="Unassembled WGS sequence"/>
</dbReference>
<dbReference type="GO" id="GO:0005576">
    <property type="term" value="C:extracellular region"/>
    <property type="evidence" value="ECO:0007669"/>
    <property type="project" value="UniProtKB-SubCell"/>
</dbReference>
<evidence type="ECO:0000256" key="3">
    <source>
        <dbReference type="ARBA" id="ARBA00023157"/>
    </source>
</evidence>
<feature type="transmembrane region" description="Helical" evidence="4">
    <location>
        <begin position="272"/>
        <end position="292"/>
    </location>
</feature>
<feature type="transmembrane region" description="Helical" evidence="4">
    <location>
        <begin position="7"/>
        <end position="26"/>
    </location>
</feature>
<evidence type="ECO:0000256" key="1">
    <source>
        <dbReference type="ARBA" id="ARBA00004613"/>
    </source>
</evidence>
<feature type="transmembrane region" description="Helical" evidence="4">
    <location>
        <begin position="129"/>
        <end position="150"/>
    </location>
</feature>
<name>A0A9D4NYK0_DERFA</name>
<dbReference type="InterPro" id="IPR004169">
    <property type="entry name" value="Spidertoxin"/>
</dbReference>
<reference evidence="5" key="1">
    <citation type="submission" date="2020-06" db="EMBL/GenBank/DDBJ databases">
        <authorList>
            <person name="Ji K."/>
            <person name="Li J."/>
        </authorList>
    </citation>
    <scope>NUCLEOTIDE SEQUENCE</scope>
    <source>
        <strain evidence="5">JKM2019</strain>
        <tissue evidence="5">Whole body</tissue>
    </source>
</reference>
<gene>
    <name evidence="5" type="ORF">HUG17_8102</name>
</gene>
<proteinExistence type="predicted"/>